<evidence type="ECO:0000313" key="4">
    <source>
        <dbReference type="EMBL" id="CAF1412656.1"/>
    </source>
</evidence>
<organism evidence="2 8">
    <name type="scientific">Rotaria sordida</name>
    <dbReference type="NCBI Taxonomy" id="392033"/>
    <lineage>
        <taxon>Eukaryota</taxon>
        <taxon>Metazoa</taxon>
        <taxon>Spiralia</taxon>
        <taxon>Gnathifera</taxon>
        <taxon>Rotifera</taxon>
        <taxon>Eurotatoria</taxon>
        <taxon>Bdelloidea</taxon>
        <taxon>Philodinida</taxon>
        <taxon>Philodinidae</taxon>
        <taxon>Rotaria</taxon>
    </lineage>
</organism>
<evidence type="ECO:0000313" key="7">
    <source>
        <dbReference type="EMBL" id="CAF3994081.1"/>
    </source>
</evidence>
<evidence type="ECO:0000313" key="8">
    <source>
        <dbReference type="Proteomes" id="UP000663882"/>
    </source>
</evidence>
<dbReference type="OrthoDB" id="288590at2759"/>
<evidence type="ECO:0000313" key="2">
    <source>
        <dbReference type="EMBL" id="CAF0794169.1"/>
    </source>
</evidence>
<dbReference type="SUPFAM" id="SSF51197">
    <property type="entry name" value="Clavaminate synthase-like"/>
    <property type="match status" value="1"/>
</dbReference>
<dbReference type="Proteomes" id="UP000663864">
    <property type="component" value="Unassembled WGS sequence"/>
</dbReference>
<comment type="caution">
    <text evidence="2">The sequence shown here is derived from an EMBL/GenBank/DDBJ whole genome shotgun (WGS) entry which is preliminary data.</text>
</comment>
<evidence type="ECO:0000313" key="3">
    <source>
        <dbReference type="EMBL" id="CAF0846317.1"/>
    </source>
</evidence>
<evidence type="ECO:0000313" key="5">
    <source>
        <dbReference type="EMBL" id="CAF3634915.1"/>
    </source>
</evidence>
<dbReference type="EMBL" id="CAJOBE010006041">
    <property type="protein sequence ID" value="CAF3994081.1"/>
    <property type="molecule type" value="Genomic_DNA"/>
</dbReference>
<feature type="domain" description="Isopenicillin N synthase-like Fe(2+) 2OG dioxygenase" evidence="1">
    <location>
        <begin position="103"/>
        <end position="183"/>
    </location>
</feature>
<accession>A0A813SEZ3</accession>
<dbReference type="EMBL" id="CAJNOO010000086">
    <property type="protein sequence ID" value="CAF0794169.1"/>
    <property type="molecule type" value="Genomic_DNA"/>
</dbReference>
<dbReference type="EMBL" id="CAJNOU010003835">
    <property type="protein sequence ID" value="CAF1412656.1"/>
    <property type="molecule type" value="Genomic_DNA"/>
</dbReference>
<dbReference type="Proteomes" id="UP000663836">
    <property type="component" value="Unassembled WGS sequence"/>
</dbReference>
<dbReference type="Proteomes" id="UP000663823">
    <property type="component" value="Unassembled WGS sequence"/>
</dbReference>
<dbReference type="AlphaFoldDB" id="A0A813SEZ3"/>
<dbReference type="EMBL" id="CAJOAX010000682">
    <property type="protein sequence ID" value="CAF3634915.1"/>
    <property type="molecule type" value="Genomic_DNA"/>
</dbReference>
<evidence type="ECO:0000259" key="1">
    <source>
        <dbReference type="Pfam" id="PF03171"/>
    </source>
</evidence>
<gene>
    <name evidence="7" type="ORF">FNK824_LOCUS25563</name>
    <name evidence="6" type="ORF">JBS370_LOCUS11746</name>
    <name evidence="5" type="ORF">OTI717_LOCUS8504</name>
    <name evidence="2" type="ORF">RFH988_LOCUS3581</name>
    <name evidence="4" type="ORF">SEV965_LOCUS31931</name>
    <name evidence="3" type="ORF">ZHD862_LOCUS4645</name>
</gene>
<dbReference type="EMBL" id="CAJNOT010000114">
    <property type="protein sequence ID" value="CAF0846317.1"/>
    <property type="molecule type" value="Genomic_DNA"/>
</dbReference>
<dbReference type="Gene3D" id="2.60.120.330">
    <property type="entry name" value="B-lactam Antibiotic, Isopenicillin N Synthase, Chain"/>
    <property type="match status" value="1"/>
</dbReference>
<protein>
    <recommendedName>
        <fullName evidence="1">Isopenicillin N synthase-like Fe(2+) 2OG dioxygenase domain-containing protein</fullName>
    </recommendedName>
</protein>
<dbReference type="InterPro" id="IPR044861">
    <property type="entry name" value="IPNS-like_FE2OG_OXY"/>
</dbReference>
<proteinExistence type="predicted"/>
<dbReference type="Proteomes" id="UP000663889">
    <property type="component" value="Unassembled WGS sequence"/>
</dbReference>
<name>A0A813SEZ3_9BILA</name>
<reference evidence="2" key="1">
    <citation type="submission" date="2021-02" db="EMBL/GenBank/DDBJ databases">
        <authorList>
            <person name="Nowell W R."/>
        </authorList>
    </citation>
    <scope>NUCLEOTIDE SEQUENCE</scope>
</reference>
<dbReference type="Proteomes" id="UP000663882">
    <property type="component" value="Unassembled WGS sequence"/>
</dbReference>
<dbReference type="Pfam" id="PF03171">
    <property type="entry name" value="2OG-FeII_Oxy"/>
    <property type="match status" value="1"/>
</dbReference>
<evidence type="ECO:0000313" key="6">
    <source>
        <dbReference type="EMBL" id="CAF3736696.1"/>
    </source>
</evidence>
<dbReference type="InterPro" id="IPR027443">
    <property type="entry name" value="IPNS-like_sf"/>
</dbReference>
<dbReference type="EMBL" id="CAJOBD010000921">
    <property type="protein sequence ID" value="CAF3736696.1"/>
    <property type="molecule type" value="Genomic_DNA"/>
</dbReference>
<sequence length="267" mass="30060">MSSSNEKTQVIIDLNKILNLNDSNEIKRMENEFELNVLDAITKCLIEVLDQYSVFQQESSLSSLIERANLPLQDEHFGMLDIVSYFNGKSGFQPPQNGQTIEEVNCVPHYDPGLLSISILSTHEGLQLKNMVNNEWINGPLEPNVGVIWLGEAASRVTQNRLKPGIHRVIYPQKSKCRLTIWYEVCTVEQLKNISADQEDEVMADGTVKFESLLGLAPINVVPGETKLEFLKRVEMAHGLSMSKVGPPYYVLEKHDISYPTNGLKTE</sequence>
<dbReference type="Proteomes" id="UP000663874">
    <property type="component" value="Unassembled WGS sequence"/>
</dbReference>